<dbReference type="InterPro" id="IPR011045">
    <property type="entry name" value="N2O_reductase_N"/>
</dbReference>
<dbReference type="InterPro" id="IPR002909">
    <property type="entry name" value="IPT_dom"/>
</dbReference>
<dbReference type="InterPro" id="IPR014756">
    <property type="entry name" value="Ig_E-set"/>
</dbReference>
<evidence type="ECO:0000313" key="6">
    <source>
        <dbReference type="Proteomes" id="UP001596154"/>
    </source>
</evidence>
<dbReference type="CDD" id="cd00102">
    <property type="entry name" value="IPT"/>
    <property type="match status" value="2"/>
</dbReference>
<dbReference type="InterPro" id="IPR051200">
    <property type="entry name" value="Host-pathogen_enzymatic-act"/>
</dbReference>
<feature type="region of interest" description="Disordered" evidence="2">
    <location>
        <begin position="1551"/>
        <end position="1592"/>
    </location>
</feature>
<organism evidence="5 6">
    <name type="scientific">Streptomyces bullii</name>
    <dbReference type="NCBI Taxonomy" id="349910"/>
    <lineage>
        <taxon>Bacteria</taxon>
        <taxon>Bacillati</taxon>
        <taxon>Actinomycetota</taxon>
        <taxon>Actinomycetes</taxon>
        <taxon>Kitasatosporales</taxon>
        <taxon>Streptomycetaceae</taxon>
        <taxon>Streptomyces</taxon>
    </lineage>
</organism>
<dbReference type="RefSeq" id="WP_381031782.1">
    <property type="nucleotide sequence ID" value="NZ_JBHSNY010000028.1"/>
</dbReference>
<feature type="compositionally biased region" description="Polar residues" evidence="2">
    <location>
        <begin position="762"/>
        <end position="786"/>
    </location>
</feature>
<dbReference type="SUPFAM" id="SSF50974">
    <property type="entry name" value="Nitrous oxide reductase, N-terminal domain"/>
    <property type="match status" value="1"/>
</dbReference>
<dbReference type="InterPro" id="IPR015943">
    <property type="entry name" value="WD40/YVTN_repeat-like_dom_sf"/>
</dbReference>
<feature type="domain" description="PKD/Chitinase" evidence="3">
    <location>
        <begin position="1374"/>
        <end position="1498"/>
    </location>
</feature>
<feature type="domain" description="IPT/TIG" evidence="4">
    <location>
        <begin position="307"/>
        <end position="387"/>
    </location>
</feature>
<dbReference type="SMART" id="SM00429">
    <property type="entry name" value="IPT"/>
    <property type="match status" value="2"/>
</dbReference>
<evidence type="ECO:0000256" key="2">
    <source>
        <dbReference type="SAM" id="MobiDB-lite"/>
    </source>
</evidence>
<evidence type="ECO:0000259" key="4">
    <source>
        <dbReference type="SMART" id="SM00429"/>
    </source>
</evidence>
<dbReference type="Pfam" id="PF21783">
    <property type="entry name" value="YNCE"/>
    <property type="match status" value="1"/>
</dbReference>
<dbReference type="SUPFAM" id="SSF81296">
    <property type="entry name" value="E set domains"/>
    <property type="match status" value="2"/>
</dbReference>
<dbReference type="SMART" id="SM00089">
    <property type="entry name" value="PKD"/>
    <property type="match status" value="4"/>
</dbReference>
<dbReference type="Gene3D" id="2.60.40.10">
    <property type="entry name" value="Immunoglobulins"/>
    <property type="match status" value="13"/>
</dbReference>
<evidence type="ECO:0000259" key="3">
    <source>
        <dbReference type="SMART" id="SM00089"/>
    </source>
</evidence>
<feature type="domain" description="PKD/Chitinase" evidence="3">
    <location>
        <begin position="781"/>
        <end position="874"/>
    </location>
</feature>
<accession>A0ABW0V695</accession>
<feature type="region of interest" description="Disordered" evidence="2">
    <location>
        <begin position="562"/>
        <end position="595"/>
    </location>
</feature>
<dbReference type="InterPro" id="IPR048433">
    <property type="entry name" value="YNCE-like_beta-prop"/>
</dbReference>
<feature type="compositionally biased region" description="Polar residues" evidence="2">
    <location>
        <begin position="1551"/>
        <end position="1563"/>
    </location>
</feature>
<proteinExistence type="predicted"/>
<dbReference type="InterPro" id="IPR022409">
    <property type="entry name" value="PKD/Chitinase_dom"/>
</dbReference>
<dbReference type="InterPro" id="IPR032109">
    <property type="entry name" value="Big_3_5"/>
</dbReference>
<sequence>MSVELLPRMRAASVTVLAVPLSTIPVGDDPMGIALARLGRAGYVTNFGSGTVTALDTVTRSAIATVAVGSGPWGVAVNPGGTQAYVGNSGSGTVSVIATATNTVTATIGGISAPAGIAFSLDGTRAYVVSQDTGSLVVLDTATRAVVTSVAVGSSPREVALSPDAPFAYVSNAGDGTVTVVDTDTNTAVATVGGFTQPRGLAVTIDGQRLYVADHGAGTVSVVDTTTYAVATTIGGFNAPLSMGMGPRGALAYVTEAGSGSVTAINLATNARAATVTGLSEPRGIGITRDSRHIYVADSGSDTVAVLTIPVAVSPDQGQTGGGTLVVLSGRGFLGVTQVSFGSRPAASFSVVDDFTITAVTPAGTGVAPVTVTLAGVAHRIGTFYYLQPPRIRSVSPASGPNAGGNTITITGIGLYTTQEVRLGTTSVYPTVVSDGQLVFTAPPAPPAPPGPAISVPVVVRTLGGTASGPAYTYLDPPTTTTLSSSSELPVVGERVTFTAAVATGTPGAGTPTGTVWFDFGDGTVPVTAVVVGGLATATHTYTTTGASPYTVTAAYRGDSDFAPSSDTAEQTVAQAPTSTTVLSSPEPSTPDGPVTVTTRVIVAAPGAGRPTGTVTVDFGDGTPAAVQTLVDGLATITHTYPATEATYTITASYSGDTDYAPSGDVRTHRVLSDVQPTTTTVTSAPDPSMTWQPVTFTATVAPAASGAGTPTGTVTFDFGDGTPPLPVPLSDGIAAADHTYTTATGSPYTVTAVYTSDDETFSSSAGHHSQRVNPAPTSTTLSASPEPSVVGQPVTFTATVTPDAVGAEVPTGAVVFDFGDGTPPVAAPVDNGTATIVHAYATTGSPYSVTATFGGEEDFAGSTTTATHTVGQAPTGIAVASVPHPSLVGEPVAFTVTVTPQSPGAGIPTGTVTLDFGDGTTPVTLPLTQATATTSHTYTSAVGSPYTVTATYNGDTGFTGTTTTHTHAVRRALTLTTVTMVPNPSVVGESVTFTASVAPIAPGAGTPTGTVTFDFGDGTTPATATLSGGTATTTHAYLTRTGSPYTVTATYSGDTDFVPSSGIDPQTVSRASTATVVGSSPDPSVVGQPVTFTATVAPVAPGAGTPTGNVTFNFGDGTAPVTAPMTGDTATVTRAYTDRGNDPYTVTATYSGDMDFLSSSGIDPQTVSRASTATVVGSSPDPSVVGQPVTFTATVAPVAPGAGTPTGTVTFDFGDGTTPVTATLSGGTAAVTRPYTTATGGPYTVTATYNESTAFAGSSGTDPHSVNRASTTTVVGSSPDPSVVGQPVTFTATVAPVAPGAGTPTGTVTFDFGDGTTPVTATLSGGTAAVTRPYTTATGGPYTVTATYNESTAFAGSSGTDPHSVDRASTTTVVGSSPDPSVVGQPVTFTATVAPVAPGAGTPTGTVTFDFGDGTTPVTATLSGGTAAVTRPYTTRSSGLFTVTATYIGSNSFAGSRGSDPHTVNRALSATRVVSSPDPSRPGQAATVTATVTAVAPGAGTPTGSVTFTIANRSPVTIPLVDGTASTTISSLSVGTHPITAAYAGSADFASSTGTDTHTVTASPGALQHGSDAQSPHIAPSQHRYDRRPTR</sequence>
<dbReference type="InterPro" id="IPR013783">
    <property type="entry name" value="Ig-like_fold"/>
</dbReference>
<keyword evidence="1" id="KW-0732">Signal</keyword>
<dbReference type="InterPro" id="IPR011964">
    <property type="entry name" value="YVTN_b-propeller_repeat"/>
</dbReference>
<evidence type="ECO:0000313" key="5">
    <source>
        <dbReference type="EMBL" id="MFC5639631.1"/>
    </source>
</evidence>
<protein>
    <submittedName>
        <fullName evidence="5">Ig-like domain repeat protein</fullName>
    </submittedName>
</protein>
<dbReference type="InterPro" id="IPR035986">
    <property type="entry name" value="PKD_dom_sf"/>
</dbReference>
<evidence type="ECO:0000256" key="1">
    <source>
        <dbReference type="ARBA" id="ARBA00022729"/>
    </source>
</evidence>
<keyword evidence="6" id="KW-1185">Reference proteome</keyword>
<dbReference type="Proteomes" id="UP001596154">
    <property type="component" value="Unassembled WGS sequence"/>
</dbReference>
<dbReference type="Gene3D" id="2.130.10.10">
    <property type="entry name" value="YVTN repeat-like/Quinoprotein amine dehydrogenase"/>
    <property type="match status" value="2"/>
</dbReference>
<dbReference type="Pfam" id="PF16640">
    <property type="entry name" value="Big_3_5"/>
    <property type="match status" value="11"/>
</dbReference>
<dbReference type="PANTHER" id="PTHR47197">
    <property type="entry name" value="PROTEIN NIRF"/>
    <property type="match status" value="1"/>
</dbReference>
<dbReference type="SUPFAM" id="SSF49299">
    <property type="entry name" value="PKD domain"/>
    <property type="match status" value="1"/>
</dbReference>
<reference evidence="6" key="1">
    <citation type="journal article" date="2019" name="Int. J. Syst. Evol. Microbiol.">
        <title>The Global Catalogue of Microorganisms (GCM) 10K type strain sequencing project: providing services to taxonomists for standard genome sequencing and annotation.</title>
        <authorList>
            <consortium name="The Broad Institute Genomics Platform"/>
            <consortium name="The Broad Institute Genome Sequencing Center for Infectious Disease"/>
            <person name="Wu L."/>
            <person name="Ma J."/>
        </authorList>
    </citation>
    <scope>NUCLEOTIDE SEQUENCE [LARGE SCALE GENOMIC DNA]</scope>
    <source>
        <strain evidence="6">CGMCC 4.7248</strain>
    </source>
</reference>
<feature type="compositionally biased region" description="Polar residues" evidence="2">
    <location>
        <begin position="563"/>
        <end position="587"/>
    </location>
</feature>
<feature type="domain" description="PKD/Chitinase" evidence="3">
    <location>
        <begin position="878"/>
        <end position="972"/>
    </location>
</feature>
<feature type="domain" description="IPT/TIG" evidence="4">
    <location>
        <begin position="389"/>
        <end position="475"/>
    </location>
</feature>
<feature type="region of interest" description="Disordered" evidence="2">
    <location>
        <begin position="760"/>
        <end position="790"/>
    </location>
</feature>
<dbReference type="Pfam" id="PF01833">
    <property type="entry name" value="TIG"/>
    <property type="match status" value="2"/>
</dbReference>
<dbReference type="EMBL" id="JBHSNY010000028">
    <property type="protein sequence ID" value="MFC5639631.1"/>
    <property type="molecule type" value="Genomic_DNA"/>
</dbReference>
<name>A0ABW0V695_9ACTN</name>
<feature type="domain" description="PKD/Chitinase" evidence="3">
    <location>
        <begin position="480"/>
        <end position="578"/>
    </location>
</feature>
<comment type="caution">
    <text evidence="5">The sequence shown here is derived from an EMBL/GenBank/DDBJ whole genome shotgun (WGS) entry which is preliminary data.</text>
</comment>
<dbReference type="PANTHER" id="PTHR47197:SF3">
    <property type="entry name" value="DIHYDRO-HEME D1 DEHYDROGENASE"/>
    <property type="match status" value="1"/>
</dbReference>
<gene>
    <name evidence="5" type="ORF">ACFPZJ_39165</name>
</gene>
<dbReference type="NCBIfam" id="TIGR02276">
    <property type="entry name" value="beta_rpt_yvtn"/>
    <property type="match status" value="6"/>
</dbReference>